<protein>
    <recommendedName>
        <fullName evidence="2">Chromo domain-containing protein</fullName>
    </recommendedName>
</protein>
<gene>
    <name evidence="3" type="ORF">FNV43_RR14660</name>
</gene>
<feature type="domain" description="Chromo" evidence="2">
    <location>
        <begin position="63"/>
        <end position="114"/>
    </location>
</feature>
<name>A0A8K0MGI9_9ROSA</name>
<evidence type="ECO:0000259" key="2">
    <source>
        <dbReference type="PROSITE" id="PS50013"/>
    </source>
</evidence>
<evidence type="ECO:0000256" key="1">
    <source>
        <dbReference type="SAM" id="MobiDB-lite"/>
    </source>
</evidence>
<dbReference type="EMBL" id="VOIH02000006">
    <property type="protein sequence ID" value="KAF3444967.1"/>
    <property type="molecule type" value="Genomic_DNA"/>
</dbReference>
<dbReference type="Proteomes" id="UP000796880">
    <property type="component" value="Unassembled WGS sequence"/>
</dbReference>
<organism evidence="3 4">
    <name type="scientific">Rhamnella rubrinervis</name>
    <dbReference type="NCBI Taxonomy" id="2594499"/>
    <lineage>
        <taxon>Eukaryota</taxon>
        <taxon>Viridiplantae</taxon>
        <taxon>Streptophyta</taxon>
        <taxon>Embryophyta</taxon>
        <taxon>Tracheophyta</taxon>
        <taxon>Spermatophyta</taxon>
        <taxon>Magnoliopsida</taxon>
        <taxon>eudicotyledons</taxon>
        <taxon>Gunneridae</taxon>
        <taxon>Pentapetalae</taxon>
        <taxon>rosids</taxon>
        <taxon>fabids</taxon>
        <taxon>Rosales</taxon>
        <taxon>Rhamnaceae</taxon>
        <taxon>rhamnoid group</taxon>
        <taxon>Rhamneae</taxon>
        <taxon>Rhamnella</taxon>
    </lineage>
</organism>
<dbReference type="AlphaFoldDB" id="A0A8K0MGI9"/>
<proteinExistence type="predicted"/>
<evidence type="ECO:0000313" key="4">
    <source>
        <dbReference type="Proteomes" id="UP000796880"/>
    </source>
</evidence>
<keyword evidence="4" id="KW-1185">Reference proteome</keyword>
<dbReference type="Gene3D" id="2.40.50.40">
    <property type="match status" value="1"/>
</dbReference>
<dbReference type="PROSITE" id="PS50013">
    <property type="entry name" value="CHROMO_2"/>
    <property type="match status" value="1"/>
</dbReference>
<reference evidence="3" key="1">
    <citation type="submission" date="2020-03" db="EMBL/GenBank/DDBJ databases">
        <title>A high-quality chromosome-level genome assembly of a woody plant with both climbing and erect habits, Rhamnella rubrinervis.</title>
        <authorList>
            <person name="Lu Z."/>
            <person name="Yang Y."/>
            <person name="Zhu X."/>
            <person name="Sun Y."/>
        </authorList>
    </citation>
    <scope>NUCLEOTIDE SEQUENCE</scope>
    <source>
        <strain evidence="3">BYM</strain>
        <tissue evidence="3">Leaf</tissue>
    </source>
</reference>
<dbReference type="SUPFAM" id="SSF54160">
    <property type="entry name" value="Chromo domain-like"/>
    <property type="match status" value="1"/>
</dbReference>
<dbReference type="InterPro" id="IPR000953">
    <property type="entry name" value="Chromo/chromo_shadow_dom"/>
</dbReference>
<dbReference type="InterPro" id="IPR016197">
    <property type="entry name" value="Chromo-like_dom_sf"/>
</dbReference>
<comment type="caution">
    <text evidence="3">The sequence shown here is derived from an EMBL/GenBank/DDBJ whole genome shotgun (WGS) entry which is preliminary data.</text>
</comment>
<feature type="region of interest" description="Disordered" evidence="1">
    <location>
        <begin position="44"/>
        <end position="65"/>
    </location>
</feature>
<sequence length="168" mass="19121">MAFSMPRGDALPSTPHTIVANYKRRSLSTFKVVKNGVEQVDLASSNLQKRKSKRKSRDTTNTYDKERLVHGRSNHPSHEYIVRWKGRPEGEASLEPMTALWQFKDHIKGFHTRNYVVFYVGGDISSMDLIVDKNVGFAQDIDIHRIDRNATIASLTEMDAAFLPPLFS</sequence>
<evidence type="ECO:0000313" key="3">
    <source>
        <dbReference type="EMBL" id="KAF3444967.1"/>
    </source>
</evidence>
<accession>A0A8K0MGI9</accession>